<name>A0A077MGF2_9MICO</name>
<evidence type="ECO:0000313" key="3">
    <source>
        <dbReference type="EMBL" id="CCI54427.1"/>
    </source>
</evidence>
<dbReference type="OrthoDB" id="3784846at2"/>
<dbReference type="AlphaFoldDB" id="A0A077MGF2"/>
<dbReference type="InterPro" id="IPR000073">
    <property type="entry name" value="AB_hydrolase_1"/>
</dbReference>
<dbReference type="STRING" id="1193518.BN13_700010"/>
<feature type="transmembrane region" description="Helical" evidence="1">
    <location>
        <begin position="27"/>
        <end position="47"/>
    </location>
</feature>
<dbReference type="GO" id="GO:0003824">
    <property type="term" value="F:catalytic activity"/>
    <property type="evidence" value="ECO:0007669"/>
    <property type="project" value="UniProtKB-ARBA"/>
</dbReference>
<evidence type="ECO:0000313" key="4">
    <source>
        <dbReference type="Proteomes" id="UP000035720"/>
    </source>
</evidence>
<dbReference type="SUPFAM" id="SSF53474">
    <property type="entry name" value="alpha/beta-Hydrolases"/>
    <property type="match status" value="1"/>
</dbReference>
<feature type="domain" description="AB hydrolase-1" evidence="2">
    <location>
        <begin position="106"/>
        <end position="233"/>
    </location>
</feature>
<dbReference type="Proteomes" id="UP000035720">
    <property type="component" value="Unassembled WGS sequence"/>
</dbReference>
<keyword evidence="1" id="KW-0812">Transmembrane</keyword>
<keyword evidence="1" id="KW-1133">Transmembrane helix</keyword>
<keyword evidence="1" id="KW-0472">Membrane</keyword>
<gene>
    <name evidence="3" type="ORF">BN13_700010</name>
</gene>
<dbReference type="Pfam" id="PF12697">
    <property type="entry name" value="Abhydrolase_6"/>
    <property type="match status" value="1"/>
</dbReference>
<reference evidence="3 4" key="1">
    <citation type="journal article" date="2013" name="ISME J.">
        <title>A metabolic model for members of the genus Tetrasphaera involved in enhanced biological phosphorus removal.</title>
        <authorList>
            <person name="Kristiansen R."/>
            <person name="Nguyen H.T.T."/>
            <person name="Saunders A.M."/>
            <person name="Nielsen J.L."/>
            <person name="Wimmer R."/>
            <person name="Le V.Q."/>
            <person name="McIlroy S.J."/>
            <person name="Petrovski S."/>
            <person name="Seviour R.J."/>
            <person name="Calteau A."/>
            <person name="Nielsen K.L."/>
            <person name="Nielsen P.H."/>
        </authorList>
    </citation>
    <scope>NUCLEOTIDE SEQUENCE [LARGE SCALE GENOMIC DNA]</scope>
    <source>
        <strain evidence="3 4">Ben 74</strain>
    </source>
</reference>
<dbReference type="InterPro" id="IPR029058">
    <property type="entry name" value="AB_hydrolase_fold"/>
</dbReference>
<evidence type="ECO:0000256" key="1">
    <source>
        <dbReference type="SAM" id="Phobius"/>
    </source>
</evidence>
<proteinExistence type="predicted"/>
<dbReference type="Gene3D" id="3.40.50.1820">
    <property type="entry name" value="alpha/beta hydrolase"/>
    <property type="match status" value="1"/>
</dbReference>
<evidence type="ECO:0000259" key="2">
    <source>
        <dbReference type="Pfam" id="PF12697"/>
    </source>
</evidence>
<sequence length="289" mass="29394">MPPPAPRPAGPPGPAAPTRANLLISRAIAIVLVLLAAAIVVFGIQLVRNRAASDRTGAAGSTLATQCPDVDASVVAAARRVPLMGADGRALGAAIVGDPSATLGVVLRHGASQTICDWLPWAVETARANQAQVLLFDRRGKGSSPGEPGVTKEPSDSQAAVAALAAQGADKVALVASSMGNSVMYAALPGLTPPPCAVVSISPVLTSSDDSGTVQGDRLTDLTDNTWITWESRAPGIVAEVGAIQRALSVQGRTAPHELAVDTKDHSRALIAKHPEAAAFVQQAIASCR</sequence>
<organism evidence="3 4">
    <name type="scientific">Nostocoides jenkinsii Ben 74</name>
    <dbReference type="NCBI Taxonomy" id="1193518"/>
    <lineage>
        <taxon>Bacteria</taxon>
        <taxon>Bacillati</taxon>
        <taxon>Actinomycetota</taxon>
        <taxon>Actinomycetes</taxon>
        <taxon>Micrococcales</taxon>
        <taxon>Intrasporangiaceae</taxon>
        <taxon>Nostocoides</taxon>
    </lineage>
</organism>
<comment type="caution">
    <text evidence="3">The sequence shown here is derived from an EMBL/GenBank/DDBJ whole genome shotgun (WGS) entry which is preliminary data.</text>
</comment>
<dbReference type="EMBL" id="CAJC01000184">
    <property type="protein sequence ID" value="CCI54427.1"/>
    <property type="molecule type" value="Genomic_DNA"/>
</dbReference>
<keyword evidence="4" id="KW-1185">Reference proteome</keyword>
<dbReference type="RefSeq" id="WP_048546941.1">
    <property type="nucleotide sequence ID" value="NZ_HF571038.1"/>
</dbReference>
<protein>
    <recommendedName>
        <fullName evidence="2">AB hydrolase-1 domain-containing protein</fullName>
    </recommendedName>
</protein>
<accession>A0A077MGF2</accession>